<dbReference type="Proteomes" id="UP000708208">
    <property type="component" value="Unassembled WGS sequence"/>
</dbReference>
<dbReference type="AlphaFoldDB" id="A0A8J2LAW9"/>
<keyword evidence="2" id="KW-1185">Reference proteome</keyword>
<accession>A0A8J2LAW9</accession>
<sequence>KSPAKINLTEILKPLDNFHNLDLIICERFQ</sequence>
<evidence type="ECO:0000313" key="2">
    <source>
        <dbReference type="Proteomes" id="UP000708208"/>
    </source>
</evidence>
<dbReference type="EMBL" id="CAJVCH010436285">
    <property type="protein sequence ID" value="CAG7819003.1"/>
    <property type="molecule type" value="Genomic_DNA"/>
</dbReference>
<reference evidence="1" key="1">
    <citation type="submission" date="2021-06" db="EMBL/GenBank/DDBJ databases">
        <authorList>
            <person name="Hodson N. C."/>
            <person name="Mongue J. A."/>
            <person name="Jaron S. K."/>
        </authorList>
    </citation>
    <scope>NUCLEOTIDE SEQUENCE</scope>
</reference>
<feature type="non-terminal residue" evidence="1">
    <location>
        <position position="1"/>
    </location>
</feature>
<gene>
    <name evidence="1" type="ORF">AFUS01_LOCUS29475</name>
</gene>
<proteinExistence type="predicted"/>
<organism evidence="1 2">
    <name type="scientific">Allacma fusca</name>
    <dbReference type="NCBI Taxonomy" id="39272"/>
    <lineage>
        <taxon>Eukaryota</taxon>
        <taxon>Metazoa</taxon>
        <taxon>Ecdysozoa</taxon>
        <taxon>Arthropoda</taxon>
        <taxon>Hexapoda</taxon>
        <taxon>Collembola</taxon>
        <taxon>Symphypleona</taxon>
        <taxon>Sminthuridae</taxon>
        <taxon>Allacma</taxon>
    </lineage>
</organism>
<protein>
    <submittedName>
        <fullName evidence="1">Uncharacterized protein</fullName>
    </submittedName>
</protein>
<evidence type="ECO:0000313" key="1">
    <source>
        <dbReference type="EMBL" id="CAG7819003.1"/>
    </source>
</evidence>
<comment type="caution">
    <text evidence="1">The sequence shown here is derived from an EMBL/GenBank/DDBJ whole genome shotgun (WGS) entry which is preliminary data.</text>
</comment>
<name>A0A8J2LAW9_9HEXA</name>